<feature type="coiled-coil region" evidence="1">
    <location>
        <begin position="416"/>
        <end position="443"/>
    </location>
</feature>
<feature type="region of interest" description="Disordered" evidence="2">
    <location>
        <begin position="1"/>
        <end position="42"/>
    </location>
</feature>
<gene>
    <name evidence="3" type="ORF">K402DRAFT_462682</name>
</gene>
<keyword evidence="1" id="KW-0175">Coiled coil</keyword>
<feature type="compositionally biased region" description="Polar residues" evidence="2">
    <location>
        <begin position="1"/>
        <end position="18"/>
    </location>
</feature>
<feature type="compositionally biased region" description="Low complexity" evidence="2">
    <location>
        <begin position="19"/>
        <end position="31"/>
    </location>
</feature>
<evidence type="ECO:0000256" key="1">
    <source>
        <dbReference type="SAM" id="Coils"/>
    </source>
</evidence>
<sequence>MWNMTNPNSRQQAVSAPQTSTSGSISRSLGRGSRRHSRSTSITRSLTNLWDAIRPSGSSSNVASAAVVAVNPLITSGAAAADISDTNAQTTTTATTTTETIITPNITTTIETQPSRLSFSLTSTPIATSTPNPSPSSISTPNLILRAKSLSLNRSRRSSRSKHSESPNEDVIARRKQKTARLSVGASSSGAPSPASVGPPSSSPVGDVSSPACPPSSLPAGPPSSSPAGPPSTSPAGPPSSPPVAASTPRAVRSDPPNTATASVPASTTLPKPKYVPERTSTAPVSAPPVPGTPRARALASVTAFHRAADSTTHSALLDALFPGAVIDPPSPSSESDFVIPPFLNLPGLTAHDVATLPRSSLLERRRLQFPSETRRRRGGGPLPRLPAPYAESGHSAPTVVGGRLRFREMGDLARRAGVVNEVEAAMRRMEEEEERARENEVQERMFNGRGFGGRHGGEEVLEETGGESTVKQTTVEDNAIAERPAVETQAREDEIETAVQARNDLVISMYTQLAAHLHPAALLTLSADIAGVDEQLSLRAMEVARKKFQEVLGGGGRMSRNSRDGKRKGGDREEQTGAGAERG</sequence>
<reference evidence="3" key="1">
    <citation type="journal article" date="2020" name="Stud. Mycol.">
        <title>101 Dothideomycetes genomes: a test case for predicting lifestyles and emergence of pathogens.</title>
        <authorList>
            <person name="Haridas S."/>
            <person name="Albert R."/>
            <person name="Binder M."/>
            <person name="Bloem J."/>
            <person name="Labutti K."/>
            <person name="Salamov A."/>
            <person name="Andreopoulos B."/>
            <person name="Baker S."/>
            <person name="Barry K."/>
            <person name="Bills G."/>
            <person name="Bluhm B."/>
            <person name="Cannon C."/>
            <person name="Castanera R."/>
            <person name="Culley D."/>
            <person name="Daum C."/>
            <person name="Ezra D."/>
            <person name="Gonzalez J."/>
            <person name="Henrissat B."/>
            <person name="Kuo A."/>
            <person name="Liang C."/>
            <person name="Lipzen A."/>
            <person name="Lutzoni F."/>
            <person name="Magnuson J."/>
            <person name="Mondo S."/>
            <person name="Nolan M."/>
            <person name="Ohm R."/>
            <person name="Pangilinan J."/>
            <person name="Park H.-J."/>
            <person name="Ramirez L."/>
            <person name="Alfaro M."/>
            <person name="Sun H."/>
            <person name="Tritt A."/>
            <person name="Yoshinaga Y."/>
            <person name="Zwiers L.-H."/>
            <person name="Turgeon B."/>
            <person name="Goodwin S."/>
            <person name="Spatafora J."/>
            <person name="Crous P."/>
            <person name="Grigoriev I."/>
        </authorList>
    </citation>
    <scope>NUCLEOTIDE SEQUENCE</scope>
    <source>
        <strain evidence="3">CBS 113979</strain>
    </source>
</reference>
<accession>A0A6G1H3V5</accession>
<name>A0A6G1H3V5_9PEZI</name>
<feature type="compositionally biased region" description="Low complexity" evidence="2">
    <location>
        <begin position="122"/>
        <end position="153"/>
    </location>
</feature>
<dbReference type="AlphaFoldDB" id="A0A6G1H3V5"/>
<dbReference type="EMBL" id="ML977151">
    <property type="protein sequence ID" value="KAF1987835.1"/>
    <property type="molecule type" value="Genomic_DNA"/>
</dbReference>
<feature type="compositionally biased region" description="Basic and acidic residues" evidence="2">
    <location>
        <begin position="562"/>
        <end position="584"/>
    </location>
</feature>
<feature type="compositionally biased region" description="Low complexity" evidence="2">
    <location>
        <begin position="183"/>
        <end position="211"/>
    </location>
</feature>
<feature type="compositionally biased region" description="Pro residues" evidence="2">
    <location>
        <begin position="212"/>
        <end position="242"/>
    </location>
</feature>
<evidence type="ECO:0000313" key="4">
    <source>
        <dbReference type="Proteomes" id="UP000800041"/>
    </source>
</evidence>
<keyword evidence="4" id="KW-1185">Reference proteome</keyword>
<feature type="region of interest" description="Disordered" evidence="2">
    <location>
        <begin position="367"/>
        <end position="397"/>
    </location>
</feature>
<dbReference type="Proteomes" id="UP000800041">
    <property type="component" value="Unassembled WGS sequence"/>
</dbReference>
<proteinExistence type="predicted"/>
<feature type="compositionally biased region" description="Polar residues" evidence="2">
    <location>
        <begin position="256"/>
        <end position="270"/>
    </location>
</feature>
<organism evidence="3 4">
    <name type="scientific">Aulographum hederae CBS 113979</name>
    <dbReference type="NCBI Taxonomy" id="1176131"/>
    <lineage>
        <taxon>Eukaryota</taxon>
        <taxon>Fungi</taxon>
        <taxon>Dikarya</taxon>
        <taxon>Ascomycota</taxon>
        <taxon>Pezizomycotina</taxon>
        <taxon>Dothideomycetes</taxon>
        <taxon>Pleosporomycetidae</taxon>
        <taxon>Aulographales</taxon>
        <taxon>Aulographaceae</taxon>
    </lineage>
</organism>
<protein>
    <submittedName>
        <fullName evidence="3">Uncharacterized protein</fullName>
    </submittedName>
</protein>
<feature type="region of interest" description="Disordered" evidence="2">
    <location>
        <begin position="553"/>
        <end position="584"/>
    </location>
</feature>
<evidence type="ECO:0000256" key="2">
    <source>
        <dbReference type="SAM" id="MobiDB-lite"/>
    </source>
</evidence>
<feature type="region of interest" description="Disordered" evidence="2">
    <location>
        <begin position="122"/>
        <end position="295"/>
    </location>
</feature>
<evidence type="ECO:0000313" key="3">
    <source>
        <dbReference type="EMBL" id="KAF1987835.1"/>
    </source>
</evidence>